<evidence type="ECO:0000256" key="3">
    <source>
        <dbReference type="ARBA" id="ARBA00022679"/>
    </source>
</evidence>
<dbReference type="PANTHER" id="PTHR46098">
    <property type="entry name" value="TRNA (CYTOSINE(38)-C(5))-METHYLTRANSFERASE"/>
    <property type="match status" value="1"/>
</dbReference>
<reference evidence="8" key="1">
    <citation type="submission" date="2017-06" db="EMBL/GenBank/DDBJ databases">
        <title>Complete genome sequence of Capnocytophaga sp. KCOM 1579 (=ChDC OS43) isolated from a human refractory periapical abscess lesion.</title>
        <authorList>
            <person name="Kook J.-K."/>
            <person name="Park S.-N."/>
            <person name="Lim Y.K."/>
            <person name="Roh H."/>
        </authorList>
    </citation>
    <scope>NUCLEOTIDE SEQUENCE [LARGE SCALE GENOMIC DNA]</scope>
    <source>
        <strain evidence="8">ChDC OS43</strain>
    </source>
</reference>
<dbReference type="InterPro" id="IPR001525">
    <property type="entry name" value="C5_MeTfrase"/>
</dbReference>
<dbReference type="PANTHER" id="PTHR46098:SF1">
    <property type="entry name" value="TRNA (CYTOSINE(38)-C(5))-METHYLTRANSFERASE"/>
    <property type="match status" value="1"/>
</dbReference>
<dbReference type="EC" id="2.1.1.37" evidence="1"/>
<proteinExistence type="predicted"/>
<comment type="catalytic activity">
    <reaction evidence="6">
        <text>a 2'-deoxycytidine in DNA + S-adenosyl-L-methionine = a 5-methyl-2'-deoxycytidine in DNA + S-adenosyl-L-homocysteine + H(+)</text>
        <dbReference type="Rhea" id="RHEA:13681"/>
        <dbReference type="Rhea" id="RHEA-COMP:11369"/>
        <dbReference type="Rhea" id="RHEA-COMP:11370"/>
        <dbReference type="ChEBI" id="CHEBI:15378"/>
        <dbReference type="ChEBI" id="CHEBI:57856"/>
        <dbReference type="ChEBI" id="CHEBI:59789"/>
        <dbReference type="ChEBI" id="CHEBI:85452"/>
        <dbReference type="ChEBI" id="CHEBI:85454"/>
        <dbReference type="EC" id="2.1.1.37"/>
    </reaction>
</comment>
<dbReference type="SUPFAM" id="SSF53335">
    <property type="entry name" value="S-adenosyl-L-methionine-dependent methyltransferases"/>
    <property type="match status" value="1"/>
</dbReference>
<keyword evidence="4" id="KW-0949">S-adenosyl-L-methionine</keyword>
<evidence type="ECO:0000313" key="8">
    <source>
        <dbReference type="Proteomes" id="UP000197007"/>
    </source>
</evidence>
<dbReference type="AlphaFoldDB" id="A0A1Z4BLN3"/>
<dbReference type="InterPro" id="IPR050750">
    <property type="entry name" value="C5-MTase"/>
</dbReference>
<name>A0A1Z4BLN3_9FLAO</name>
<accession>A0A1Z4BLN3</accession>
<organism evidence="7 8">
    <name type="scientific">Capnocytophaga endodontalis</name>
    <dbReference type="NCBI Taxonomy" id="2708117"/>
    <lineage>
        <taxon>Bacteria</taxon>
        <taxon>Pseudomonadati</taxon>
        <taxon>Bacteroidota</taxon>
        <taxon>Flavobacteriia</taxon>
        <taxon>Flavobacteriales</taxon>
        <taxon>Flavobacteriaceae</taxon>
        <taxon>Capnocytophaga</taxon>
    </lineage>
</organism>
<evidence type="ECO:0000256" key="4">
    <source>
        <dbReference type="ARBA" id="ARBA00022691"/>
    </source>
</evidence>
<keyword evidence="5" id="KW-0680">Restriction system</keyword>
<evidence type="ECO:0000256" key="5">
    <source>
        <dbReference type="ARBA" id="ARBA00022747"/>
    </source>
</evidence>
<dbReference type="Gene3D" id="3.40.50.150">
    <property type="entry name" value="Vaccinia Virus protein VP39"/>
    <property type="match status" value="1"/>
</dbReference>
<keyword evidence="3" id="KW-0808">Transferase</keyword>
<dbReference type="KEGG" id="capn:CBG49_03360"/>
<dbReference type="Gene3D" id="3.90.120.10">
    <property type="entry name" value="DNA Methylase, subunit A, domain 2"/>
    <property type="match status" value="1"/>
</dbReference>
<dbReference type="Proteomes" id="UP000197007">
    <property type="component" value="Chromosome"/>
</dbReference>
<dbReference type="GO" id="GO:0009307">
    <property type="term" value="P:DNA restriction-modification system"/>
    <property type="evidence" value="ECO:0007669"/>
    <property type="project" value="UniProtKB-KW"/>
</dbReference>
<dbReference type="EMBL" id="CP022022">
    <property type="protein sequence ID" value="ASF42201.1"/>
    <property type="molecule type" value="Genomic_DNA"/>
</dbReference>
<gene>
    <name evidence="7" type="ORF">CBG49_03360</name>
</gene>
<dbReference type="Pfam" id="PF00145">
    <property type="entry name" value="DNA_methylase"/>
    <property type="match status" value="1"/>
</dbReference>
<protein>
    <recommendedName>
        <fullName evidence="1">DNA (cytosine-5-)-methyltransferase</fullName>
        <ecNumber evidence="1">2.1.1.37</ecNumber>
    </recommendedName>
</protein>
<dbReference type="InterPro" id="IPR029063">
    <property type="entry name" value="SAM-dependent_MTases_sf"/>
</dbReference>
<sequence length="244" mass="28699">MKPTEFRYFDLLEEEEIPTYKIFGIEAFQKEIELLASRPKVMLLEGKKGLLTDTKGKTLKELLSFFEGKDYHTYYQLMSPKEYVDIPMDKESVFIVVLDKMSIKQQEVFQFPEKMPTSRTINDFLEKGKQWDCYYVELSSAFSIELMREMKCKDTLYQIKSSKVYALLPNASISLQMSVIKNTFVRDDFGIRRLTPREIFNFQGYSKKYVLPKISDTQLYTQAVKSPNLALIKRLKEAIDRVFL</sequence>
<keyword evidence="8" id="KW-1185">Reference proteome</keyword>
<evidence type="ECO:0000313" key="7">
    <source>
        <dbReference type="EMBL" id="ASF42201.1"/>
    </source>
</evidence>
<dbReference type="GO" id="GO:0032259">
    <property type="term" value="P:methylation"/>
    <property type="evidence" value="ECO:0007669"/>
    <property type="project" value="UniProtKB-KW"/>
</dbReference>
<dbReference type="RefSeq" id="WP_088593372.1">
    <property type="nucleotide sequence ID" value="NZ_CP022022.1"/>
</dbReference>
<evidence type="ECO:0000256" key="6">
    <source>
        <dbReference type="ARBA" id="ARBA00047422"/>
    </source>
</evidence>
<dbReference type="GO" id="GO:0003886">
    <property type="term" value="F:DNA (cytosine-5-)-methyltransferase activity"/>
    <property type="evidence" value="ECO:0007669"/>
    <property type="project" value="UniProtKB-EC"/>
</dbReference>
<keyword evidence="2" id="KW-0489">Methyltransferase</keyword>
<evidence type="ECO:0000256" key="2">
    <source>
        <dbReference type="ARBA" id="ARBA00022603"/>
    </source>
</evidence>
<evidence type="ECO:0000256" key="1">
    <source>
        <dbReference type="ARBA" id="ARBA00011975"/>
    </source>
</evidence>